<organism evidence="4 5">
    <name type="scientific">Bacillus cereus</name>
    <dbReference type="NCBI Taxonomy" id="1396"/>
    <lineage>
        <taxon>Bacteria</taxon>
        <taxon>Bacillati</taxon>
        <taxon>Bacillota</taxon>
        <taxon>Bacilli</taxon>
        <taxon>Bacillales</taxon>
        <taxon>Bacillaceae</taxon>
        <taxon>Bacillus</taxon>
        <taxon>Bacillus cereus group</taxon>
    </lineage>
</organism>
<dbReference type="GO" id="GO:0003677">
    <property type="term" value="F:DNA binding"/>
    <property type="evidence" value="ECO:0007669"/>
    <property type="project" value="UniProtKB-UniRule"/>
</dbReference>
<dbReference type="AlphaFoldDB" id="A0A2A7HT78"/>
<feature type="domain" description="HTH tetR-type" evidence="3">
    <location>
        <begin position="11"/>
        <end position="52"/>
    </location>
</feature>
<dbReference type="InterPro" id="IPR009057">
    <property type="entry name" value="Homeodomain-like_sf"/>
</dbReference>
<evidence type="ECO:0000256" key="2">
    <source>
        <dbReference type="PROSITE-ProRule" id="PRU00335"/>
    </source>
</evidence>
<accession>A0A2A7HT78</accession>
<dbReference type="PROSITE" id="PS50977">
    <property type="entry name" value="HTH_TETR_2"/>
    <property type="match status" value="1"/>
</dbReference>
<keyword evidence="1 2" id="KW-0238">DNA-binding</keyword>
<evidence type="ECO:0000259" key="3">
    <source>
        <dbReference type="PROSITE" id="PS50977"/>
    </source>
</evidence>
<dbReference type="Gene3D" id="1.10.357.10">
    <property type="entry name" value="Tetracycline Repressor, domain 2"/>
    <property type="match status" value="1"/>
</dbReference>
<reference evidence="4 5" key="1">
    <citation type="submission" date="2017-09" db="EMBL/GenBank/DDBJ databases">
        <title>Large-scale bioinformatics analysis of Bacillus genomes uncovers conserved roles of natural products in bacterial physiology.</title>
        <authorList>
            <consortium name="Agbiome Team Llc"/>
            <person name="Bleich R.M."/>
            <person name="Grubbs K.J."/>
            <person name="Santa Maria K.C."/>
            <person name="Allen S.E."/>
            <person name="Farag S."/>
            <person name="Shank E.A."/>
            <person name="Bowers A."/>
        </authorList>
    </citation>
    <scope>NUCLEOTIDE SEQUENCE [LARGE SCALE GENOMIC DNA]</scope>
    <source>
        <strain evidence="4 5">AFS096845</strain>
    </source>
</reference>
<dbReference type="SUPFAM" id="SSF46689">
    <property type="entry name" value="Homeodomain-like"/>
    <property type="match status" value="1"/>
</dbReference>
<dbReference type="Proteomes" id="UP000220006">
    <property type="component" value="Unassembled WGS sequence"/>
</dbReference>
<evidence type="ECO:0000313" key="4">
    <source>
        <dbReference type="EMBL" id="PEC20186.1"/>
    </source>
</evidence>
<dbReference type="InterPro" id="IPR001647">
    <property type="entry name" value="HTH_TetR"/>
</dbReference>
<dbReference type="EMBL" id="NVLK01000048">
    <property type="protein sequence ID" value="PEC20186.1"/>
    <property type="molecule type" value="Genomic_DNA"/>
</dbReference>
<comment type="caution">
    <text evidence="2">Lacks conserved residue(s) required for the propagation of feature annotation.</text>
</comment>
<sequence>MAKAYTDLRIARTKEAICDARTELIHEKGMDSITVKDITTKANINRGTFTPN</sequence>
<evidence type="ECO:0000256" key="1">
    <source>
        <dbReference type="ARBA" id="ARBA00023125"/>
    </source>
</evidence>
<name>A0A2A7HT78_BACCE</name>
<comment type="caution">
    <text evidence="4">The sequence shown here is derived from an EMBL/GenBank/DDBJ whole genome shotgun (WGS) entry which is preliminary data.</text>
</comment>
<protein>
    <recommendedName>
        <fullName evidence="3">HTH tetR-type domain-containing protein</fullName>
    </recommendedName>
</protein>
<proteinExistence type="predicted"/>
<dbReference type="Pfam" id="PF00440">
    <property type="entry name" value="TetR_N"/>
    <property type="match status" value="1"/>
</dbReference>
<evidence type="ECO:0000313" key="5">
    <source>
        <dbReference type="Proteomes" id="UP000220006"/>
    </source>
</evidence>
<gene>
    <name evidence="4" type="ORF">COM96_20725</name>
</gene>